<dbReference type="Pfam" id="PF00376">
    <property type="entry name" value="MerR"/>
    <property type="match status" value="1"/>
</dbReference>
<organism evidence="2 3">
    <name type="scientific">Mesobacterium hydrothermale</name>
    <dbReference type="NCBI Taxonomy" id="3111907"/>
    <lineage>
        <taxon>Bacteria</taxon>
        <taxon>Pseudomonadati</taxon>
        <taxon>Pseudomonadota</taxon>
        <taxon>Alphaproteobacteria</taxon>
        <taxon>Rhodobacterales</taxon>
        <taxon>Roseobacteraceae</taxon>
        <taxon>Mesobacterium</taxon>
    </lineage>
</organism>
<dbReference type="InterPro" id="IPR017818">
    <property type="entry name" value="Plasmid_partition_RepA"/>
</dbReference>
<dbReference type="RefSeq" id="WP_326298888.1">
    <property type="nucleotide sequence ID" value="NZ_JAYLLH010000029.1"/>
</dbReference>
<dbReference type="Pfam" id="PF13614">
    <property type="entry name" value="AAA_31"/>
    <property type="match status" value="1"/>
</dbReference>
<protein>
    <submittedName>
        <fullName evidence="2">Plasmid partitioning protein RepA</fullName>
    </submittedName>
</protein>
<accession>A0ABU6HK34</accession>
<dbReference type="CDD" id="cd02042">
    <property type="entry name" value="ParAB_family"/>
    <property type="match status" value="1"/>
</dbReference>
<feature type="domain" description="HTH merR-type" evidence="1">
    <location>
        <begin position="42"/>
        <end position="90"/>
    </location>
</feature>
<evidence type="ECO:0000259" key="1">
    <source>
        <dbReference type="PROSITE" id="PS50937"/>
    </source>
</evidence>
<dbReference type="InterPro" id="IPR050678">
    <property type="entry name" value="DNA_Partitioning_ATPase"/>
</dbReference>
<keyword evidence="3" id="KW-1185">Reference proteome</keyword>
<dbReference type="SUPFAM" id="SSF46955">
    <property type="entry name" value="Putative DNA-binding domain"/>
    <property type="match status" value="1"/>
</dbReference>
<dbReference type="InterPro" id="IPR025669">
    <property type="entry name" value="AAA_dom"/>
</dbReference>
<dbReference type="InterPro" id="IPR000551">
    <property type="entry name" value="MerR-type_HTH_dom"/>
</dbReference>
<proteinExistence type="predicted"/>
<dbReference type="SUPFAM" id="SSF52540">
    <property type="entry name" value="P-loop containing nucleoside triphosphate hydrolases"/>
    <property type="match status" value="1"/>
</dbReference>
<dbReference type="PANTHER" id="PTHR13696">
    <property type="entry name" value="P-LOOP CONTAINING NUCLEOSIDE TRIPHOSPHATE HYDROLASE"/>
    <property type="match status" value="1"/>
</dbReference>
<name>A0ABU6HK34_9RHOB</name>
<dbReference type="Gene3D" id="1.10.1660.10">
    <property type="match status" value="1"/>
</dbReference>
<gene>
    <name evidence="2" type="primary">repA</name>
    <name evidence="2" type="ORF">VK792_16090</name>
</gene>
<dbReference type="PROSITE" id="PS50937">
    <property type="entry name" value="HTH_MERR_2"/>
    <property type="match status" value="1"/>
</dbReference>
<dbReference type="EMBL" id="JAYLLH010000029">
    <property type="protein sequence ID" value="MEC3862814.1"/>
    <property type="molecule type" value="Genomic_DNA"/>
</dbReference>
<dbReference type="Gene3D" id="3.40.50.300">
    <property type="entry name" value="P-loop containing nucleotide triphosphate hydrolases"/>
    <property type="match status" value="1"/>
</dbReference>
<dbReference type="Proteomes" id="UP001348149">
    <property type="component" value="Unassembled WGS sequence"/>
</dbReference>
<dbReference type="PANTHER" id="PTHR13696:SF52">
    <property type="entry name" value="PARA FAMILY PROTEIN CT_582"/>
    <property type="match status" value="1"/>
</dbReference>
<dbReference type="InterPro" id="IPR027417">
    <property type="entry name" value="P-loop_NTPase"/>
</dbReference>
<dbReference type="InterPro" id="IPR009061">
    <property type="entry name" value="DNA-bd_dom_put_sf"/>
</dbReference>
<evidence type="ECO:0000313" key="3">
    <source>
        <dbReference type="Proteomes" id="UP001348149"/>
    </source>
</evidence>
<dbReference type="NCBIfam" id="TIGR03453">
    <property type="entry name" value="partition_RepA"/>
    <property type="match status" value="1"/>
</dbReference>
<evidence type="ECO:0000313" key="2">
    <source>
        <dbReference type="EMBL" id="MEC3862814.1"/>
    </source>
</evidence>
<comment type="caution">
    <text evidence="2">The sequence shown here is derived from an EMBL/GenBank/DDBJ whole genome shotgun (WGS) entry which is preliminary data.</text>
</comment>
<sequence>MTGADPIHINTRIRENAQNLAAALENHMLKSFAPDARKEMRLFSAGEAAELLGISPSFLRKLHFEDRLPEVHTTPGGRRHYSGADLQIIRTALEETAKTPGAYLKGRRPGDKVQVLSFLNFKGGSGKTTSSIHTAQMLALKGYRVLAVDIDPQASLTTLFGYQPEYDFLHSGSIYDAIRYEDPMPFSQIIQKTYFHGLDLAPGGLILQEFEHETPTALRNNIQPPFFARMATALQEVEADYDVIIFDCPPQLGYLTMSALCASTGVLITVVPNMLDVASMSQFLQMSADLLDVVSDAGARMEFDFLRFLINRYEPSDGPQQQVVAFLRQLFGDEVMVSPMLKSTAISDAGLTQQTVYEVERSAFHRNTYDRAIDSLNAVNDEIETLLQQAWGR</sequence>
<reference evidence="2 3" key="1">
    <citation type="submission" date="2024-01" db="EMBL/GenBank/DDBJ databases">
        <title>Mesobacterium rodlantinim sp. nov., isolated from shallow sea hydrothermal systems off Kueishantao Island.</title>
        <authorList>
            <person name="Su Z."/>
            <person name="Tang K."/>
        </authorList>
    </citation>
    <scope>NUCLEOTIDE SEQUENCE [LARGE SCALE GENOMIC DNA]</scope>
    <source>
        <strain evidence="2 3">TK19101</strain>
    </source>
</reference>